<reference evidence="1" key="1">
    <citation type="submission" date="2016-12" db="EMBL/GenBank/DDBJ databases">
        <title>The genomes of Aspergillus section Nigri reveals drivers in fungal speciation.</title>
        <authorList>
            <consortium name="DOE Joint Genome Institute"/>
            <person name="Vesth T.C."/>
            <person name="Nybo J."/>
            <person name="Theobald S."/>
            <person name="Brandl J."/>
            <person name="Frisvad J.C."/>
            <person name="Nielsen K.F."/>
            <person name="Lyhne E.K."/>
            <person name="Kogle M.E."/>
            <person name="Kuo A."/>
            <person name="Riley R."/>
            <person name="Clum A."/>
            <person name="Nolan M."/>
            <person name="Lipzen A."/>
            <person name="Salamov A."/>
            <person name="Henrissat B."/>
            <person name="Wiebenga A."/>
            <person name="De vries R.P."/>
            <person name="Grigoriev I.V."/>
            <person name="Mortensen U.H."/>
            <person name="Andersen M.R."/>
            <person name="Baker S.E."/>
        </authorList>
    </citation>
    <scope>NUCLEOTIDE SEQUENCE</scope>
    <source>
        <strain evidence="1">CBS 122712</strain>
    </source>
</reference>
<dbReference type="EMBL" id="MSFU01000028">
    <property type="protein sequence ID" value="PWY65191.1"/>
    <property type="molecule type" value="Genomic_DNA"/>
</dbReference>
<dbReference type="OrthoDB" id="10292338at2759"/>
<evidence type="ECO:0000313" key="2">
    <source>
        <dbReference type="Proteomes" id="UP000246171"/>
    </source>
</evidence>
<proteinExistence type="predicted"/>
<protein>
    <submittedName>
        <fullName evidence="1">Uncharacterized protein</fullName>
    </submittedName>
</protein>
<name>A0A317UUQ8_ASPEC</name>
<gene>
    <name evidence="1" type="ORF">BO83DRAFT_124699</name>
</gene>
<keyword evidence="2" id="KW-1185">Reference proteome</keyword>
<accession>A0A317UUQ8</accession>
<dbReference type="Proteomes" id="UP000246171">
    <property type="component" value="Unassembled WGS sequence"/>
</dbReference>
<dbReference type="GeneID" id="37048015"/>
<sequence length="87" mass="9641">MVLLPISCVLASGAHPDASSMQLSGGIFPEIFRVVICYHRSHYPSWPSAGYLATYDVYLLKSVRGESQFLQGSINCVLKLLDHEEAR</sequence>
<evidence type="ECO:0000313" key="1">
    <source>
        <dbReference type="EMBL" id="PWY65191.1"/>
    </source>
</evidence>
<organism evidence="1 2">
    <name type="scientific">Aspergillus eucalypticola (strain CBS 122712 / IBT 29274)</name>
    <dbReference type="NCBI Taxonomy" id="1448314"/>
    <lineage>
        <taxon>Eukaryota</taxon>
        <taxon>Fungi</taxon>
        <taxon>Dikarya</taxon>
        <taxon>Ascomycota</taxon>
        <taxon>Pezizomycotina</taxon>
        <taxon>Eurotiomycetes</taxon>
        <taxon>Eurotiomycetidae</taxon>
        <taxon>Eurotiales</taxon>
        <taxon>Aspergillaceae</taxon>
        <taxon>Aspergillus</taxon>
        <taxon>Aspergillus subgen. Circumdati</taxon>
    </lineage>
</organism>
<dbReference type="VEuPathDB" id="FungiDB:BO83DRAFT_124699"/>
<comment type="caution">
    <text evidence="1">The sequence shown here is derived from an EMBL/GenBank/DDBJ whole genome shotgun (WGS) entry which is preliminary data.</text>
</comment>
<dbReference type="AlphaFoldDB" id="A0A317UUQ8"/>
<dbReference type="RefSeq" id="XP_025384423.1">
    <property type="nucleotide sequence ID" value="XM_025526053.1"/>
</dbReference>